<dbReference type="RefSeq" id="WP_066072454.1">
    <property type="nucleotide sequence ID" value="NZ_FRBG01000013.1"/>
</dbReference>
<reference evidence="2 4" key="2">
    <citation type="submission" date="2016-11" db="EMBL/GenBank/DDBJ databases">
        <authorList>
            <person name="Varghese N."/>
            <person name="Submissions S."/>
        </authorList>
    </citation>
    <scope>NUCLEOTIDE SEQUENCE [LARGE SCALE GENOMIC DNA]</scope>
    <source>
        <strain evidence="2 4">DSM 7308</strain>
    </source>
</reference>
<evidence type="ECO:0000313" key="1">
    <source>
        <dbReference type="EMBL" id="KXZ40472.1"/>
    </source>
</evidence>
<dbReference type="SUPFAM" id="SSF55021">
    <property type="entry name" value="ACT-like"/>
    <property type="match status" value="1"/>
</dbReference>
<dbReference type="Pfam" id="PF21699">
    <property type="entry name" value="TM1266-like"/>
    <property type="match status" value="1"/>
</dbReference>
<dbReference type="Gene3D" id="3.30.70.1150">
    <property type="entry name" value="ACT-like. Chain A, domain 2"/>
    <property type="match status" value="1"/>
</dbReference>
<dbReference type="NCBIfam" id="TIGR03959">
    <property type="entry name" value="hyd_TM1266"/>
    <property type="match status" value="1"/>
</dbReference>
<keyword evidence="4" id="KW-1185">Reference proteome</keyword>
<evidence type="ECO:0000313" key="3">
    <source>
        <dbReference type="Proteomes" id="UP000092605"/>
    </source>
</evidence>
<proteinExistence type="predicted"/>
<name>A0A150FS97_CLOPD</name>
<dbReference type="AlphaFoldDB" id="A0A150FS97"/>
<protein>
    <submittedName>
        <fullName evidence="1">(FeFe)-hydrogenase system regulator</fullName>
    </submittedName>
    <submittedName>
        <fullName evidence="2">Iron-only hydrogenase system regulator</fullName>
    </submittedName>
</protein>
<dbReference type="STRING" id="1121328.JWYL7_1547"/>
<evidence type="ECO:0000313" key="2">
    <source>
        <dbReference type="EMBL" id="SHL16063.1"/>
    </source>
</evidence>
<dbReference type="InterPro" id="IPR023860">
    <property type="entry name" value="FeFe-hyd_TM1266"/>
</dbReference>
<evidence type="ECO:0000313" key="4">
    <source>
        <dbReference type="Proteomes" id="UP000323392"/>
    </source>
</evidence>
<sequence length="81" mass="8686">MNKRIGVVAIIVEDKESVEKVNKLLSSFSDIVVGRMGIPYKEKDVSVISIIVDGTNDDIGALTGKLGRLKGVTVKSALTQK</sequence>
<dbReference type="Proteomes" id="UP000323392">
    <property type="component" value="Unassembled WGS sequence"/>
</dbReference>
<accession>A0A150FS97</accession>
<dbReference type="InterPro" id="IPR027271">
    <property type="entry name" value="Acetolactate_synth/TF_NikR_C"/>
</dbReference>
<dbReference type="EMBL" id="FRBG01000013">
    <property type="protein sequence ID" value="SHL16063.1"/>
    <property type="molecule type" value="Genomic_DNA"/>
</dbReference>
<dbReference type="OrthoDB" id="9796135at2"/>
<dbReference type="EMBL" id="LSFY01000001">
    <property type="protein sequence ID" value="KXZ40472.1"/>
    <property type="molecule type" value="Genomic_DNA"/>
</dbReference>
<gene>
    <name evidence="1" type="ORF">JWYL7_1547</name>
    <name evidence="2" type="ORF">SAMN05661008_01572</name>
</gene>
<reference evidence="1 3" key="1">
    <citation type="submission" date="2016-02" db="EMBL/GenBank/DDBJ databases">
        <title>Draft genome sequence for Clostridium paradoxum JW-YL-7.</title>
        <authorList>
            <person name="Utturkar S.M."/>
            <person name="Lancaster A."/>
            <person name="Poole F.L."/>
            <person name="Adams M.W."/>
            <person name="Brown S.D."/>
        </authorList>
    </citation>
    <scope>NUCLEOTIDE SEQUENCE [LARGE SCALE GENOMIC DNA]</scope>
    <source>
        <strain evidence="1 3">JW-YL-7</strain>
    </source>
</reference>
<comment type="caution">
    <text evidence="1">The sequence shown here is derived from an EMBL/GenBank/DDBJ whole genome shotgun (WGS) entry which is preliminary data.</text>
</comment>
<dbReference type="InterPro" id="IPR045865">
    <property type="entry name" value="ACT-like_dom_sf"/>
</dbReference>
<dbReference type="Proteomes" id="UP000092605">
    <property type="component" value="Unassembled WGS sequence"/>
</dbReference>
<dbReference type="PATRIC" id="fig|1121328.3.peg.1558"/>
<organism evidence="1 3">
    <name type="scientific">Alkalithermobacter thermoalcaliphilus JW-YL-7 = DSM 7308</name>
    <dbReference type="NCBI Taxonomy" id="1121328"/>
    <lineage>
        <taxon>Bacteria</taxon>
        <taxon>Bacillati</taxon>
        <taxon>Bacillota</taxon>
        <taxon>Clostridia</taxon>
        <taxon>Peptostreptococcales</taxon>
        <taxon>Tepidibacteraceae</taxon>
        <taxon>Alkalithermobacter</taxon>
    </lineage>
</organism>